<dbReference type="GO" id="GO:0008270">
    <property type="term" value="F:zinc ion binding"/>
    <property type="evidence" value="ECO:0007669"/>
    <property type="project" value="InterPro"/>
</dbReference>
<accession>A0AAN6RR66</accession>
<feature type="region of interest" description="Disordered" evidence="2">
    <location>
        <begin position="43"/>
        <end position="150"/>
    </location>
</feature>
<comment type="caution">
    <text evidence="4">The sequence shown here is derived from an EMBL/GenBank/DDBJ whole genome shotgun (WGS) entry which is preliminary data.</text>
</comment>
<feature type="domain" description="Zn(2)-C6 fungal-type" evidence="3">
    <location>
        <begin position="14"/>
        <end position="44"/>
    </location>
</feature>
<dbReference type="Pfam" id="PF00172">
    <property type="entry name" value="Zn_clus"/>
    <property type="match status" value="1"/>
</dbReference>
<reference evidence="4" key="1">
    <citation type="journal article" date="2023" name="Mol. Phylogenet. Evol.">
        <title>Genome-scale phylogeny and comparative genomics of the fungal order Sordariales.</title>
        <authorList>
            <person name="Hensen N."/>
            <person name="Bonometti L."/>
            <person name="Westerberg I."/>
            <person name="Brannstrom I.O."/>
            <person name="Guillou S."/>
            <person name="Cros-Aarteil S."/>
            <person name="Calhoun S."/>
            <person name="Haridas S."/>
            <person name="Kuo A."/>
            <person name="Mondo S."/>
            <person name="Pangilinan J."/>
            <person name="Riley R."/>
            <person name="LaButti K."/>
            <person name="Andreopoulos B."/>
            <person name="Lipzen A."/>
            <person name="Chen C."/>
            <person name="Yan M."/>
            <person name="Daum C."/>
            <person name="Ng V."/>
            <person name="Clum A."/>
            <person name="Steindorff A."/>
            <person name="Ohm R.A."/>
            <person name="Martin F."/>
            <person name="Silar P."/>
            <person name="Natvig D.O."/>
            <person name="Lalanne C."/>
            <person name="Gautier V."/>
            <person name="Ament-Velasquez S.L."/>
            <person name="Kruys A."/>
            <person name="Hutchinson M.I."/>
            <person name="Powell A.J."/>
            <person name="Barry K."/>
            <person name="Miller A.N."/>
            <person name="Grigoriev I.V."/>
            <person name="Debuchy R."/>
            <person name="Gladieux P."/>
            <person name="Hiltunen Thoren M."/>
            <person name="Johannesson H."/>
        </authorList>
    </citation>
    <scope>NUCLEOTIDE SEQUENCE</scope>
    <source>
        <strain evidence="4">CBS 103.79</strain>
    </source>
</reference>
<dbReference type="PANTHER" id="PTHR47784">
    <property type="entry name" value="STEROL UPTAKE CONTROL PROTEIN 2"/>
    <property type="match status" value="1"/>
</dbReference>
<gene>
    <name evidence="4" type="ORF">C8A05DRAFT_46702</name>
</gene>
<dbReference type="Gene3D" id="4.10.240.10">
    <property type="entry name" value="Zn(2)-C6 fungal-type DNA-binding domain"/>
    <property type="match status" value="1"/>
</dbReference>
<reference evidence="4" key="2">
    <citation type="submission" date="2023-05" db="EMBL/GenBank/DDBJ databases">
        <authorList>
            <consortium name="Lawrence Berkeley National Laboratory"/>
            <person name="Steindorff A."/>
            <person name="Hensen N."/>
            <person name="Bonometti L."/>
            <person name="Westerberg I."/>
            <person name="Brannstrom I.O."/>
            <person name="Guillou S."/>
            <person name="Cros-Aarteil S."/>
            <person name="Calhoun S."/>
            <person name="Haridas S."/>
            <person name="Kuo A."/>
            <person name="Mondo S."/>
            <person name="Pangilinan J."/>
            <person name="Riley R."/>
            <person name="Labutti K."/>
            <person name="Andreopoulos B."/>
            <person name="Lipzen A."/>
            <person name="Chen C."/>
            <person name="Yanf M."/>
            <person name="Daum C."/>
            <person name="Ng V."/>
            <person name="Clum A."/>
            <person name="Ohm R."/>
            <person name="Martin F."/>
            <person name="Silar P."/>
            <person name="Natvig D."/>
            <person name="Lalanne C."/>
            <person name="Gautier V."/>
            <person name="Ament-Velasquez S.L."/>
            <person name="Kruys A."/>
            <person name="Hutchinson M.I."/>
            <person name="Powell A.J."/>
            <person name="Barry K."/>
            <person name="Miller A.N."/>
            <person name="Grigoriev I.V."/>
            <person name="Debuchy R."/>
            <person name="Gladieux P."/>
            <person name="Thoren M.H."/>
            <person name="Johannesson H."/>
        </authorList>
    </citation>
    <scope>NUCLEOTIDE SEQUENCE</scope>
    <source>
        <strain evidence="4">CBS 103.79</strain>
    </source>
</reference>
<feature type="compositionally biased region" description="Low complexity" evidence="2">
    <location>
        <begin position="52"/>
        <end position="65"/>
    </location>
</feature>
<dbReference type="Proteomes" id="UP001303889">
    <property type="component" value="Unassembled WGS sequence"/>
</dbReference>
<evidence type="ECO:0000256" key="1">
    <source>
        <dbReference type="ARBA" id="ARBA00023242"/>
    </source>
</evidence>
<dbReference type="InterPro" id="IPR001138">
    <property type="entry name" value="Zn2Cys6_DnaBD"/>
</dbReference>
<evidence type="ECO:0000313" key="4">
    <source>
        <dbReference type="EMBL" id="KAK3899166.1"/>
    </source>
</evidence>
<dbReference type="InterPro" id="IPR036864">
    <property type="entry name" value="Zn2-C6_fun-type_DNA-bd_sf"/>
</dbReference>
<feature type="compositionally biased region" description="Low complexity" evidence="2">
    <location>
        <begin position="132"/>
        <end position="148"/>
    </location>
</feature>
<sequence>MARLRLGYTKSRSGCLRCKQRRVKCDETRPSCRACLRHGIECSLSTQPNPESPAQSPAAASTPSPSSAPTPQLPSRKSRSRPINPKPAPKQQQQPPQPQQPFPQQQQLPLLPPPPPPGPLPQHGSDIPVPSPAASALSANSPSASASPDPFPYLTKFVTGPPEEDTTNWVLDLEVLHHFTTSTYSTFMIDTRTAVNALWQMEVPRQAFAHIFLLHLILAVGSYHLGYLHPESRQTYVLRASQHLNAGIRRMRVALSDLSAANCHALFASSSMLFIGSLAALSVNRPNEGPTVDDLVDVLILVKGIGSVLDSAQDILRTGPLSELFIRRGGTGECNLALERVRLAVSDFLVEIAEIEPDARVRAMIHAETYRMVTVIRDALCLSPVAEYRVVAAWPIQMSDELIPLLRQRNQAALALLSYYCVVFHAAELQGYWFMQGWSAGVIRDILRTTEGPWKRHSAWALGWITGHATMG</sequence>
<protein>
    <recommendedName>
        <fullName evidence="3">Zn(2)-C6 fungal-type domain-containing protein</fullName>
    </recommendedName>
</protein>
<keyword evidence="5" id="KW-1185">Reference proteome</keyword>
<feature type="compositionally biased region" description="Pro residues" evidence="2">
    <location>
        <begin position="110"/>
        <end position="120"/>
    </location>
</feature>
<dbReference type="PANTHER" id="PTHR47784:SF5">
    <property type="entry name" value="STEROL UPTAKE CONTROL PROTEIN 2"/>
    <property type="match status" value="1"/>
</dbReference>
<dbReference type="CDD" id="cd00067">
    <property type="entry name" value="GAL4"/>
    <property type="match status" value="1"/>
</dbReference>
<evidence type="ECO:0000256" key="2">
    <source>
        <dbReference type="SAM" id="MobiDB-lite"/>
    </source>
</evidence>
<dbReference type="EMBL" id="MU855824">
    <property type="protein sequence ID" value="KAK3899166.1"/>
    <property type="molecule type" value="Genomic_DNA"/>
</dbReference>
<dbReference type="SMART" id="SM00066">
    <property type="entry name" value="GAL4"/>
    <property type="match status" value="1"/>
</dbReference>
<name>A0AAN6RR66_9PEZI</name>
<dbReference type="AlphaFoldDB" id="A0AAN6RR66"/>
<dbReference type="InterPro" id="IPR053157">
    <property type="entry name" value="Sterol_Uptake_Regulator"/>
</dbReference>
<dbReference type="PROSITE" id="PS50048">
    <property type="entry name" value="ZN2_CY6_FUNGAL_2"/>
    <property type="match status" value="1"/>
</dbReference>
<evidence type="ECO:0000313" key="5">
    <source>
        <dbReference type="Proteomes" id="UP001303889"/>
    </source>
</evidence>
<dbReference type="GO" id="GO:0001228">
    <property type="term" value="F:DNA-binding transcription activator activity, RNA polymerase II-specific"/>
    <property type="evidence" value="ECO:0007669"/>
    <property type="project" value="TreeGrafter"/>
</dbReference>
<keyword evidence="1" id="KW-0539">Nucleus</keyword>
<evidence type="ECO:0000259" key="3">
    <source>
        <dbReference type="PROSITE" id="PS50048"/>
    </source>
</evidence>
<dbReference type="PROSITE" id="PS00463">
    <property type="entry name" value="ZN2_CY6_FUNGAL_1"/>
    <property type="match status" value="1"/>
</dbReference>
<proteinExistence type="predicted"/>
<dbReference type="SUPFAM" id="SSF57701">
    <property type="entry name" value="Zn2/Cys6 DNA-binding domain"/>
    <property type="match status" value="1"/>
</dbReference>
<organism evidence="4 5">
    <name type="scientific">Staphylotrichum tortipilum</name>
    <dbReference type="NCBI Taxonomy" id="2831512"/>
    <lineage>
        <taxon>Eukaryota</taxon>
        <taxon>Fungi</taxon>
        <taxon>Dikarya</taxon>
        <taxon>Ascomycota</taxon>
        <taxon>Pezizomycotina</taxon>
        <taxon>Sordariomycetes</taxon>
        <taxon>Sordariomycetidae</taxon>
        <taxon>Sordariales</taxon>
        <taxon>Chaetomiaceae</taxon>
        <taxon>Staphylotrichum</taxon>
    </lineage>
</organism>